<dbReference type="NCBIfam" id="TIGR01229">
    <property type="entry name" value="rocF_arginase"/>
    <property type="match status" value="1"/>
</dbReference>
<feature type="binding site" evidence="10">
    <location>
        <position position="133"/>
    </location>
    <ligand>
        <name>Mn(2+)</name>
        <dbReference type="ChEBI" id="CHEBI:29035"/>
        <label>1</label>
    </ligand>
</feature>
<feature type="binding site" evidence="10">
    <location>
        <position position="129"/>
    </location>
    <ligand>
        <name>Mn(2+)</name>
        <dbReference type="ChEBI" id="CHEBI:29035"/>
        <label>1</label>
    </ligand>
</feature>
<proteinExistence type="inferred from homology"/>
<dbReference type="UniPathway" id="UPA00158">
    <property type="reaction ID" value="UER00270"/>
</dbReference>
<dbReference type="Proteomes" id="UP000317716">
    <property type="component" value="Unassembled WGS sequence"/>
</dbReference>
<evidence type="ECO:0000256" key="12">
    <source>
        <dbReference type="RuleBase" id="RU003684"/>
    </source>
</evidence>
<dbReference type="Pfam" id="PF00491">
    <property type="entry name" value="Arginase"/>
    <property type="match status" value="1"/>
</dbReference>
<dbReference type="GO" id="GO:0006525">
    <property type="term" value="P:arginine metabolic process"/>
    <property type="evidence" value="ECO:0007669"/>
    <property type="project" value="UniProtKB-KW"/>
</dbReference>
<comment type="caution">
    <text evidence="14">The sequence shown here is derived from an EMBL/GenBank/DDBJ whole genome shotgun (WGS) entry which is preliminary data.</text>
</comment>
<keyword evidence="6 12" id="KW-0378">Hydrolase</keyword>
<dbReference type="GO" id="GO:0000050">
    <property type="term" value="P:urea cycle"/>
    <property type="evidence" value="ECO:0007669"/>
    <property type="project" value="UniProtKB-UniPathway"/>
</dbReference>
<evidence type="ECO:0000256" key="2">
    <source>
        <dbReference type="ARBA" id="ARBA00012168"/>
    </source>
</evidence>
<reference evidence="14 15" key="1">
    <citation type="journal article" date="2019" name="Nat. Microbiol.">
        <title>Mediterranean grassland soil C-N compound turnover is dependent on rainfall and depth, and is mediated by genomically divergent microorganisms.</title>
        <authorList>
            <person name="Diamond S."/>
            <person name="Andeer P.F."/>
            <person name="Li Z."/>
            <person name="Crits-Christoph A."/>
            <person name="Burstein D."/>
            <person name="Anantharaman K."/>
            <person name="Lane K.R."/>
            <person name="Thomas B.C."/>
            <person name="Pan C."/>
            <person name="Northen T.R."/>
            <person name="Banfield J.F."/>
        </authorList>
    </citation>
    <scope>NUCLEOTIDE SEQUENCE [LARGE SCALE GENOMIC DNA]</scope>
    <source>
        <strain evidence="14">WS_2</strain>
    </source>
</reference>
<evidence type="ECO:0000256" key="6">
    <source>
        <dbReference type="ARBA" id="ARBA00022801"/>
    </source>
</evidence>
<evidence type="ECO:0000256" key="8">
    <source>
        <dbReference type="ARBA" id="ARBA00047391"/>
    </source>
</evidence>
<dbReference type="EC" id="3.5.3.1" evidence="2 9"/>
<dbReference type="PANTHER" id="PTHR43782:SF3">
    <property type="entry name" value="ARGINASE"/>
    <property type="match status" value="1"/>
</dbReference>
<evidence type="ECO:0000256" key="3">
    <source>
        <dbReference type="ARBA" id="ARBA00018123"/>
    </source>
</evidence>
<evidence type="ECO:0000256" key="5">
    <source>
        <dbReference type="ARBA" id="ARBA00022723"/>
    </source>
</evidence>
<keyword evidence="7 10" id="KW-0464">Manganese</keyword>
<feature type="binding site" evidence="10">
    <location>
        <position position="235"/>
    </location>
    <ligand>
        <name>Mn(2+)</name>
        <dbReference type="ChEBI" id="CHEBI:29035"/>
        <label>1</label>
    </ligand>
</feature>
<evidence type="ECO:0000313" key="14">
    <source>
        <dbReference type="EMBL" id="TMQ60122.1"/>
    </source>
</evidence>
<dbReference type="CDD" id="cd09989">
    <property type="entry name" value="Arginase"/>
    <property type="match status" value="1"/>
</dbReference>
<dbReference type="GO" id="GO:0030145">
    <property type="term" value="F:manganese ion binding"/>
    <property type="evidence" value="ECO:0007669"/>
    <property type="project" value="TreeGrafter"/>
</dbReference>
<evidence type="ECO:0000256" key="11">
    <source>
        <dbReference type="PROSITE-ProRule" id="PRU00742"/>
    </source>
</evidence>
<dbReference type="PIRSF" id="PIRSF036979">
    <property type="entry name" value="Arginase"/>
    <property type="match status" value="1"/>
</dbReference>
<accession>A0A538T902</accession>
<dbReference type="Gene3D" id="3.40.800.10">
    <property type="entry name" value="Ureohydrolase domain"/>
    <property type="match status" value="1"/>
</dbReference>
<dbReference type="PANTHER" id="PTHR43782">
    <property type="entry name" value="ARGINASE"/>
    <property type="match status" value="1"/>
</dbReference>
<comment type="cofactor">
    <cofactor evidence="10 13">
        <name>Mn(2+)</name>
        <dbReference type="ChEBI" id="CHEBI:29035"/>
    </cofactor>
    <text evidence="10 13">Binds 2 manganese ions per subunit.</text>
</comment>
<comment type="similarity">
    <text evidence="11 12">Belongs to the arginase family.</text>
</comment>
<evidence type="ECO:0000256" key="9">
    <source>
        <dbReference type="NCBIfam" id="TIGR01229"/>
    </source>
</evidence>
<dbReference type="SUPFAM" id="SSF52768">
    <property type="entry name" value="Arginase/deacetylase"/>
    <property type="match status" value="1"/>
</dbReference>
<dbReference type="GO" id="GO:0004053">
    <property type="term" value="F:arginase activity"/>
    <property type="evidence" value="ECO:0007669"/>
    <property type="project" value="UniProtKB-UniRule"/>
</dbReference>
<feature type="binding site" evidence="10">
    <location>
        <position position="102"/>
    </location>
    <ligand>
        <name>Mn(2+)</name>
        <dbReference type="ChEBI" id="CHEBI:29035"/>
        <label>1</label>
    </ligand>
</feature>
<evidence type="ECO:0000256" key="7">
    <source>
        <dbReference type="ARBA" id="ARBA00023211"/>
    </source>
</evidence>
<gene>
    <name evidence="14" type="primary">rocF</name>
    <name evidence="14" type="ORF">E6K72_00985</name>
</gene>
<comment type="pathway">
    <text evidence="1">Nitrogen metabolism; urea cycle; L-ornithine and urea from L-arginine: step 1/1.</text>
</comment>
<keyword evidence="5 10" id="KW-0479">Metal-binding</keyword>
<feature type="binding site" evidence="10">
    <location>
        <position position="131"/>
    </location>
    <ligand>
        <name>Mn(2+)</name>
        <dbReference type="ChEBI" id="CHEBI:29035"/>
        <label>1</label>
    </ligand>
</feature>
<dbReference type="PROSITE" id="PS01053">
    <property type="entry name" value="ARGINASE_1"/>
    <property type="match status" value="1"/>
</dbReference>
<dbReference type="InterPro" id="IPR014033">
    <property type="entry name" value="Arginase"/>
</dbReference>
<keyword evidence="4 13" id="KW-0056">Arginine metabolism</keyword>
<protein>
    <recommendedName>
        <fullName evidence="3 9">Arginase</fullName>
        <ecNumber evidence="2 9">3.5.3.1</ecNumber>
    </recommendedName>
</protein>
<dbReference type="GO" id="GO:0005737">
    <property type="term" value="C:cytoplasm"/>
    <property type="evidence" value="ECO:0007669"/>
    <property type="project" value="TreeGrafter"/>
</dbReference>
<feature type="binding site" evidence="10">
    <location>
        <position position="233"/>
    </location>
    <ligand>
        <name>Mn(2+)</name>
        <dbReference type="ChEBI" id="CHEBI:29035"/>
        <label>1</label>
    </ligand>
</feature>
<comment type="catalytic activity">
    <reaction evidence="8 13">
        <text>L-arginine + H2O = urea + L-ornithine</text>
        <dbReference type="Rhea" id="RHEA:20569"/>
        <dbReference type="ChEBI" id="CHEBI:15377"/>
        <dbReference type="ChEBI" id="CHEBI:16199"/>
        <dbReference type="ChEBI" id="CHEBI:32682"/>
        <dbReference type="ChEBI" id="CHEBI:46911"/>
        <dbReference type="EC" id="3.5.3.1"/>
    </reaction>
</comment>
<dbReference type="EMBL" id="VBOS01000030">
    <property type="protein sequence ID" value="TMQ60122.1"/>
    <property type="molecule type" value="Genomic_DNA"/>
</dbReference>
<evidence type="ECO:0000256" key="4">
    <source>
        <dbReference type="ARBA" id="ARBA00022503"/>
    </source>
</evidence>
<dbReference type="InterPro" id="IPR020855">
    <property type="entry name" value="Ureohydrolase_Mn_BS"/>
</dbReference>
<name>A0A538T902_UNCEI</name>
<organism evidence="14 15">
    <name type="scientific">Eiseniibacteriota bacterium</name>
    <dbReference type="NCBI Taxonomy" id="2212470"/>
    <lineage>
        <taxon>Bacteria</taxon>
        <taxon>Candidatus Eiseniibacteriota</taxon>
    </lineage>
</organism>
<dbReference type="FunFam" id="3.40.800.10:FF:000012">
    <property type="entry name" value="Arginase"/>
    <property type="match status" value="1"/>
</dbReference>
<evidence type="ECO:0000256" key="13">
    <source>
        <dbReference type="RuleBase" id="RU361159"/>
    </source>
</evidence>
<dbReference type="InterPro" id="IPR023696">
    <property type="entry name" value="Ureohydrolase_dom_sf"/>
</dbReference>
<sequence>MPSRKRSVEIIGVPVDLGAGRRGVDMGPSAIRIADLEPRLEQLGHKVLDSGDLDVMIPETQKVGAGKLRYKTPVLAASEELRKMVEKSLAEGRLPLVLGGDHSIAIGSVAGSTNHFARQGETLGLIWFDAHGDANTPDTTPSGNIHGMSLAVCLGQGDPDLVNLGERTPKVLARNTVLIGIRDLDPGERDILKKSGVTVYTMRDLDERGMRDVVDEAIRLASDGTAGVHLSFDLDVVDPEDAPGTGTPVWGGITYREAHLAMEMMSDRAQIATIDLVEVNPVLDTQNMTGILAAELAQSLLGKRIL</sequence>
<evidence type="ECO:0000256" key="1">
    <source>
        <dbReference type="ARBA" id="ARBA00005098"/>
    </source>
</evidence>
<dbReference type="InterPro" id="IPR006035">
    <property type="entry name" value="Ureohydrolase"/>
</dbReference>
<dbReference type="PROSITE" id="PS51409">
    <property type="entry name" value="ARGINASE_2"/>
    <property type="match status" value="1"/>
</dbReference>
<evidence type="ECO:0000313" key="15">
    <source>
        <dbReference type="Proteomes" id="UP000317716"/>
    </source>
</evidence>
<dbReference type="PRINTS" id="PR00116">
    <property type="entry name" value="ARGINASE"/>
</dbReference>
<evidence type="ECO:0000256" key="10">
    <source>
        <dbReference type="PIRSR" id="PIRSR036979-1"/>
    </source>
</evidence>
<dbReference type="AlphaFoldDB" id="A0A538T902"/>